<dbReference type="Proteomes" id="UP000292424">
    <property type="component" value="Chromosome"/>
</dbReference>
<dbReference type="KEGG" id="arac:E0W69_011115"/>
<gene>
    <name evidence="3" type="ORF">E0W69_011115</name>
</gene>
<accession>A0A5P2G389</accession>
<dbReference type="InterPro" id="IPR001296">
    <property type="entry name" value="Glyco_trans_1"/>
</dbReference>
<dbReference type="EMBL" id="CP044016">
    <property type="protein sequence ID" value="QES89188.1"/>
    <property type="molecule type" value="Genomic_DNA"/>
</dbReference>
<dbReference type="CDD" id="cd03820">
    <property type="entry name" value="GT4_AmsD-like"/>
    <property type="match status" value="1"/>
</dbReference>
<reference evidence="3 4" key="1">
    <citation type="submission" date="2019-09" db="EMBL/GenBank/DDBJ databases">
        <title>Complete genome sequence of Arachidicoccus sp. B3-10 isolated from apple orchard soil.</title>
        <authorList>
            <person name="Kim H.S."/>
            <person name="Han K.-I."/>
            <person name="Suh M.K."/>
            <person name="Lee K.C."/>
            <person name="Eom M.K."/>
            <person name="Kim J.-S."/>
            <person name="Kang S.W."/>
            <person name="Sin Y."/>
            <person name="Lee J.-S."/>
        </authorList>
    </citation>
    <scope>NUCLEOTIDE SEQUENCE [LARGE SCALE GENOMIC DNA]</scope>
    <source>
        <strain evidence="3 4">B3-10</strain>
    </source>
</reference>
<dbReference type="PANTHER" id="PTHR12526:SF630">
    <property type="entry name" value="GLYCOSYLTRANSFERASE"/>
    <property type="match status" value="1"/>
</dbReference>
<evidence type="ECO:0000313" key="4">
    <source>
        <dbReference type="Proteomes" id="UP000292424"/>
    </source>
</evidence>
<dbReference type="Pfam" id="PF13439">
    <property type="entry name" value="Glyco_transf_4"/>
    <property type="match status" value="1"/>
</dbReference>
<organism evidence="3 4">
    <name type="scientific">Rhizosphaericola mali</name>
    <dbReference type="NCBI Taxonomy" id="2545455"/>
    <lineage>
        <taxon>Bacteria</taxon>
        <taxon>Pseudomonadati</taxon>
        <taxon>Bacteroidota</taxon>
        <taxon>Chitinophagia</taxon>
        <taxon>Chitinophagales</taxon>
        <taxon>Chitinophagaceae</taxon>
        <taxon>Rhizosphaericola</taxon>
    </lineage>
</organism>
<dbReference type="SUPFAM" id="SSF53756">
    <property type="entry name" value="UDP-Glycosyltransferase/glycogen phosphorylase"/>
    <property type="match status" value="1"/>
</dbReference>
<feature type="domain" description="Glycosyl transferase family 1" evidence="1">
    <location>
        <begin position="184"/>
        <end position="341"/>
    </location>
</feature>
<proteinExistence type="predicted"/>
<dbReference type="RefSeq" id="WP_131330134.1">
    <property type="nucleotide sequence ID" value="NZ_CP044016.1"/>
</dbReference>
<evidence type="ECO:0000259" key="2">
    <source>
        <dbReference type="Pfam" id="PF13439"/>
    </source>
</evidence>
<evidence type="ECO:0000313" key="3">
    <source>
        <dbReference type="EMBL" id="QES89188.1"/>
    </source>
</evidence>
<dbReference type="GO" id="GO:0016757">
    <property type="term" value="F:glycosyltransferase activity"/>
    <property type="evidence" value="ECO:0007669"/>
    <property type="project" value="InterPro"/>
</dbReference>
<sequence length="362" mass="41235">MEIRSIFLFVAEINKPGGTERVVVNLANSFHKRGYSVTVVSVNTQHGNTFYLLEQGVALIHLGVVLERNVLKRVSFGFRNTVNRIKSILPKSPTILMATDPITCYALALIQPKFPLHKYIACEHMGLAIAQKYSLLARKWLFGRMDAIVTLTQRDKSALLNAKIPHKHIAVIPNEISFFPENTCDYKAKQILTVGKYDNQKGYDLLLKYVIPLLRNYQDWKLVLVGQGEWKTSLQKNIEDASLTKQIELHQPTKDIVQYYLKSSIYVMSSRYEGFPMVLLEARACGLPVLSVDCPSGPADILHEDDGILVPMNDAWSFREGLEKLMKNIELRRNLGQNAQKDSENYNSDSIYQQWKALFDEL</sequence>
<dbReference type="InterPro" id="IPR028098">
    <property type="entry name" value="Glyco_trans_4-like_N"/>
</dbReference>
<keyword evidence="3" id="KW-0808">Transferase</keyword>
<feature type="domain" description="Glycosyltransferase subfamily 4-like N-terminal" evidence="2">
    <location>
        <begin position="16"/>
        <end position="174"/>
    </location>
</feature>
<dbReference type="Pfam" id="PF00534">
    <property type="entry name" value="Glycos_transf_1"/>
    <property type="match status" value="1"/>
</dbReference>
<keyword evidence="4" id="KW-1185">Reference proteome</keyword>
<protein>
    <submittedName>
        <fullName evidence="3">Glycosyltransferase family 4 protein</fullName>
    </submittedName>
</protein>
<dbReference type="PANTHER" id="PTHR12526">
    <property type="entry name" value="GLYCOSYLTRANSFERASE"/>
    <property type="match status" value="1"/>
</dbReference>
<dbReference type="Gene3D" id="3.40.50.2000">
    <property type="entry name" value="Glycogen Phosphorylase B"/>
    <property type="match status" value="2"/>
</dbReference>
<evidence type="ECO:0000259" key="1">
    <source>
        <dbReference type="Pfam" id="PF00534"/>
    </source>
</evidence>
<dbReference type="AlphaFoldDB" id="A0A5P2G389"/>
<name>A0A5P2G389_9BACT</name>
<dbReference type="OrthoDB" id="9811239at2"/>